<dbReference type="Proteomes" id="UP000077342">
    <property type="component" value="Unassembled WGS sequence"/>
</dbReference>
<evidence type="ECO:0000313" key="2">
    <source>
        <dbReference type="EMBL" id="KZS55968.1"/>
    </source>
</evidence>
<feature type="domain" description="Cyclic nucleotide-binding" evidence="1">
    <location>
        <begin position="25"/>
        <end position="140"/>
    </location>
</feature>
<dbReference type="InterPro" id="IPR014710">
    <property type="entry name" value="RmlC-like_jellyroll"/>
</dbReference>
<dbReference type="InterPro" id="IPR018490">
    <property type="entry name" value="cNMP-bd_dom_sf"/>
</dbReference>
<dbReference type="PANTHER" id="PTHR23011:SF28">
    <property type="entry name" value="CYCLIC NUCLEOTIDE-BINDING DOMAIN CONTAINING PROTEIN"/>
    <property type="match status" value="1"/>
</dbReference>
<dbReference type="GO" id="GO:0006355">
    <property type="term" value="P:regulation of DNA-templated transcription"/>
    <property type="evidence" value="ECO:0007669"/>
    <property type="project" value="InterPro"/>
</dbReference>
<dbReference type="Gene3D" id="1.10.1220.10">
    <property type="entry name" value="Met repressor-like"/>
    <property type="match status" value="1"/>
</dbReference>
<evidence type="ECO:0000259" key="1">
    <source>
        <dbReference type="PROSITE" id="PS50042"/>
    </source>
</evidence>
<dbReference type="InterPro" id="IPR013321">
    <property type="entry name" value="Arc_rbn_hlx_hlx"/>
</dbReference>
<evidence type="ECO:0000313" key="3">
    <source>
        <dbReference type="Proteomes" id="UP000077342"/>
    </source>
</evidence>
<proteinExistence type="predicted"/>
<dbReference type="InterPro" id="IPR000595">
    <property type="entry name" value="cNMP-bd_dom"/>
</dbReference>
<dbReference type="PANTHER" id="PTHR23011">
    <property type="entry name" value="CYCLIC NUCLEOTIDE-BINDING DOMAIN CONTAINING PROTEIN"/>
    <property type="match status" value="1"/>
</dbReference>
<dbReference type="RefSeq" id="WP_075513456.1">
    <property type="nucleotide sequence ID" value="NZ_CP089224.1"/>
</dbReference>
<dbReference type="SMART" id="SM00100">
    <property type="entry name" value="cNMP"/>
    <property type="match status" value="1"/>
</dbReference>
<name>A0A163U6F0_9MYCO</name>
<comment type="caution">
    <text evidence="2">The sequence shown here is derived from an EMBL/GenBank/DDBJ whole genome shotgun (WGS) entry which is preliminary data.</text>
</comment>
<reference evidence="3" key="1">
    <citation type="submission" date="2016-04" db="EMBL/GenBank/DDBJ databases">
        <authorList>
            <person name="Strapagiel D."/>
            <person name="Borowka P."/>
            <person name="Marciniak B."/>
            <person name="Bakula Z."/>
            <person name="Van Ingen J."/>
            <person name="Safianowska A."/>
            <person name="Dziadek J."/>
            <person name="Jagielski T."/>
        </authorList>
    </citation>
    <scope>NUCLEOTIDE SEQUENCE [LARGE SCALE GENOMIC DNA]</scope>
    <source>
        <strain evidence="3">1010001458</strain>
    </source>
</reference>
<keyword evidence="3" id="KW-1185">Reference proteome</keyword>
<dbReference type="Gene3D" id="2.60.120.10">
    <property type="entry name" value="Jelly Rolls"/>
    <property type="match status" value="1"/>
</dbReference>
<protein>
    <submittedName>
        <fullName evidence="2">cAMP-binding protein</fullName>
    </submittedName>
</protein>
<dbReference type="Pfam" id="PF00027">
    <property type="entry name" value="cNMP_binding"/>
    <property type="match status" value="1"/>
</dbReference>
<gene>
    <name evidence="2" type="ORF">A4G28_01380</name>
</gene>
<dbReference type="SUPFAM" id="SSF51206">
    <property type="entry name" value="cAMP-binding domain-like"/>
    <property type="match status" value="1"/>
</dbReference>
<dbReference type="CDD" id="cd00038">
    <property type="entry name" value="CAP_ED"/>
    <property type="match status" value="1"/>
</dbReference>
<organism evidence="2 3">
    <name type="scientific">Mycobacterium ostraviense</name>
    <dbReference type="NCBI Taxonomy" id="2738409"/>
    <lineage>
        <taxon>Bacteria</taxon>
        <taxon>Bacillati</taxon>
        <taxon>Actinomycetota</taxon>
        <taxon>Actinomycetes</taxon>
        <taxon>Mycobacteriales</taxon>
        <taxon>Mycobacteriaceae</taxon>
        <taxon>Mycobacterium</taxon>
    </lineage>
</organism>
<accession>A0A163U6F0</accession>
<sequence length="201" mass="21724">MKSDAGSGAEARHGDYAQRLREFTAFDNFSDAELELLARVAHHTSTSKPWPMIHEQTPADACYILLSGEARVYVGRDPIAVLGPGEVIGESVLRRGKLRSATVTTTGPAEVLRIERDDLARLLEVIPALRETMDATVARHAPTVAVQHSKPKPTRAKVNASAPADLVDRFEQAASNAGMTVATALEEALSQWIERNGTSQS</sequence>
<dbReference type="PROSITE" id="PS50042">
    <property type="entry name" value="CNMP_BINDING_3"/>
    <property type="match status" value="1"/>
</dbReference>
<dbReference type="AlphaFoldDB" id="A0A163U6F0"/>
<dbReference type="EMBL" id="LWCI01000173">
    <property type="protein sequence ID" value="KZS55968.1"/>
    <property type="molecule type" value="Genomic_DNA"/>
</dbReference>